<evidence type="ECO:0000313" key="11">
    <source>
        <dbReference type="EMBL" id="KAK4213006.1"/>
    </source>
</evidence>
<keyword evidence="6" id="KW-0804">Transcription</keyword>
<dbReference type="Pfam" id="PF00172">
    <property type="entry name" value="Zn_clus"/>
    <property type="match status" value="1"/>
</dbReference>
<dbReference type="PANTHER" id="PTHR31986">
    <property type="entry name" value="REGULATOR OF DRUG SENSITIVITY 2"/>
    <property type="match status" value="1"/>
</dbReference>
<evidence type="ECO:0000256" key="1">
    <source>
        <dbReference type="ARBA" id="ARBA00004123"/>
    </source>
</evidence>
<dbReference type="GO" id="GO:0051321">
    <property type="term" value="P:meiotic cell cycle"/>
    <property type="evidence" value="ECO:0007669"/>
    <property type="project" value="UniProtKB-KW"/>
</dbReference>
<gene>
    <name evidence="11" type="ORF">QBC37DRAFT_441042</name>
</gene>
<dbReference type="GO" id="GO:0000977">
    <property type="term" value="F:RNA polymerase II transcription regulatory region sequence-specific DNA binding"/>
    <property type="evidence" value="ECO:0007669"/>
    <property type="project" value="TreeGrafter"/>
</dbReference>
<dbReference type="Pfam" id="PF24990">
    <property type="entry name" value="PAS_13"/>
    <property type="match status" value="1"/>
</dbReference>
<comment type="subcellular location">
    <subcellularLocation>
        <location evidence="1">Nucleus</location>
    </subcellularLocation>
</comment>
<evidence type="ECO:0000256" key="2">
    <source>
        <dbReference type="ARBA" id="ARBA00022723"/>
    </source>
</evidence>
<reference evidence="11" key="2">
    <citation type="submission" date="2023-05" db="EMBL/GenBank/DDBJ databases">
        <authorList>
            <consortium name="Lawrence Berkeley National Laboratory"/>
            <person name="Steindorff A."/>
            <person name="Hensen N."/>
            <person name="Bonometti L."/>
            <person name="Westerberg I."/>
            <person name="Brannstrom I.O."/>
            <person name="Guillou S."/>
            <person name="Cros-Aarteil S."/>
            <person name="Calhoun S."/>
            <person name="Haridas S."/>
            <person name="Kuo A."/>
            <person name="Mondo S."/>
            <person name="Pangilinan J."/>
            <person name="Riley R."/>
            <person name="Labutti K."/>
            <person name="Andreopoulos B."/>
            <person name="Lipzen A."/>
            <person name="Chen C."/>
            <person name="Yanf M."/>
            <person name="Daum C."/>
            <person name="Ng V."/>
            <person name="Clum A."/>
            <person name="Ohm R."/>
            <person name="Martin F."/>
            <person name="Silar P."/>
            <person name="Natvig D."/>
            <person name="Lalanne C."/>
            <person name="Gautier V."/>
            <person name="Ament-Velasquez S.L."/>
            <person name="Kruys A."/>
            <person name="Hutchinson M.I."/>
            <person name="Powell A.J."/>
            <person name="Barry K."/>
            <person name="Miller A.N."/>
            <person name="Grigoriev I.V."/>
            <person name="Debuchy R."/>
            <person name="Gladieux P."/>
            <person name="Thoren M.H."/>
            <person name="Johannesson H."/>
        </authorList>
    </citation>
    <scope>NUCLEOTIDE SEQUENCE</scope>
    <source>
        <strain evidence="11">PSN293</strain>
    </source>
</reference>
<dbReference type="SUPFAM" id="SSF57701">
    <property type="entry name" value="Zn2/Cys6 DNA-binding domain"/>
    <property type="match status" value="1"/>
</dbReference>
<dbReference type="PROSITE" id="PS50048">
    <property type="entry name" value="ZN2_CY6_FUNGAL_2"/>
    <property type="match status" value="1"/>
</dbReference>
<evidence type="ECO:0000256" key="4">
    <source>
        <dbReference type="ARBA" id="ARBA00023015"/>
    </source>
</evidence>
<evidence type="ECO:0000256" key="5">
    <source>
        <dbReference type="ARBA" id="ARBA00023125"/>
    </source>
</evidence>
<dbReference type="InterPro" id="IPR056751">
    <property type="entry name" value="PAS_13"/>
</dbReference>
<dbReference type="EMBL" id="MU858116">
    <property type="protein sequence ID" value="KAK4213006.1"/>
    <property type="molecule type" value="Genomic_DNA"/>
</dbReference>
<dbReference type="InterPro" id="IPR013940">
    <property type="entry name" value="Spo22/ZIP4/TEX11"/>
</dbReference>
<keyword evidence="3" id="KW-0862">Zinc</keyword>
<feature type="compositionally biased region" description="Basic and acidic residues" evidence="9">
    <location>
        <begin position="1"/>
        <end position="32"/>
    </location>
</feature>
<dbReference type="InterPro" id="IPR053045">
    <property type="entry name" value="Zinc_cluster_trans_reg"/>
</dbReference>
<dbReference type="Gene3D" id="4.10.240.10">
    <property type="entry name" value="Zn(2)-C6 fungal-type DNA-binding domain"/>
    <property type="match status" value="1"/>
</dbReference>
<keyword evidence="8" id="KW-0469">Meiosis</keyword>
<evidence type="ECO:0000256" key="3">
    <source>
        <dbReference type="ARBA" id="ARBA00022833"/>
    </source>
</evidence>
<evidence type="ECO:0000256" key="6">
    <source>
        <dbReference type="ARBA" id="ARBA00023163"/>
    </source>
</evidence>
<dbReference type="PANTHER" id="PTHR31986:SF7">
    <property type="entry name" value="REGULATOR OF DRUG SENSITIVITY 2"/>
    <property type="match status" value="1"/>
</dbReference>
<feature type="region of interest" description="Disordered" evidence="9">
    <location>
        <begin position="73"/>
        <end position="115"/>
    </location>
</feature>
<feature type="region of interest" description="Disordered" evidence="9">
    <location>
        <begin position="1"/>
        <end position="40"/>
    </location>
</feature>
<comment type="caution">
    <text evidence="11">The sequence shown here is derived from an EMBL/GenBank/DDBJ whole genome shotgun (WGS) entry which is preliminary data.</text>
</comment>
<dbReference type="GO" id="GO:0005634">
    <property type="term" value="C:nucleus"/>
    <property type="evidence" value="ECO:0007669"/>
    <property type="project" value="UniProtKB-SubCell"/>
</dbReference>
<dbReference type="CDD" id="cd00067">
    <property type="entry name" value="GAL4"/>
    <property type="match status" value="1"/>
</dbReference>
<keyword evidence="5" id="KW-0238">DNA-binding</keyword>
<dbReference type="InterPro" id="IPR001138">
    <property type="entry name" value="Zn2Cys6_DnaBD"/>
</dbReference>
<evidence type="ECO:0000256" key="8">
    <source>
        <dbReference type="ARBA" id="ARBA00023254"/>
    </source>
</evidence>
<dbReference type="FunFam" id="4.10.240.10:FF:000002">
    <property type="entry name" value="Zn cluster transcription factor Rds2"/>
    <property type="match status" value="1"/>
</dbReference>
<keyword evidence="12" id="KW-1185">Reference proteome</keyword>
<sequence>MERTSGKEPKDIKSERDTKPKDHHPPGGDAAHKTPKKRRKVNHACLYCRRSHMTCDLERPCTRCIKRNIGHLCHDEPRDQDSRKSKSVLAASSVRESDTQSDIGRSTMDQTAGSMGPPPFDTTGISTGHAQAVDAAALGRSNPLQLVQPTAVSGIQPSALSSNMNQFTVYPDSWLNNQNHYHDMHNYSNFVITPEVTNEFNLLNEFLQTSLLDESNLLPDALGTTGTSDGLSAFPNTGTGLLQPGGAAQGHSMLPPNAEHAKTISRPPSVMPSQDKAREYYLQAADPSGNDTPEERMQRVLKAKYDAGLLKPFNYIKGYQRLSSYLDTHVAPASKQKILRQLDRFRPKFREKMHTLTDMDLVLVEMWFERTLMEFDRVFASMAVPACCWRRTGEIFRGNKEMAELINVPVESLRGGKIALHEILTEDSNVRYWEEFGTIAFDPAHDTLLTACSLKNPDDKSNDPVVNCCFSFRIRRDDHKIFHSSKKAEKHVESALGMYLTFLQTSNSFQSPISVFRGRRLILYAPSNHFISKTASLTLRSSEFTKTLLKQFSSGDLKELPAIHQLTQEIRDHVDKLHTCQERYLPGISGDPEIDEMGTNLWNVCTRLKRDYCTPSSASAATSTTDSGEDHPVGEVTSTPAINGPVPGTGVIGVVEGTPPNEAGGGKFSKNNNGSNQRVRRLVVYGRVLALHLLVLGKKPAPKEQHKSIRAARELIRLMKLVLKAGRDCVELLSSATSPSSAAAGAISAGNNTAAKVDWREDRKKAEKEKDTKLATMVMEIAAECKGVLQDFQQSSGKQGGKEKEGYGKAALGEEEVNECNCLEVEYFILRTALSWVDKRPDVAEHMYTKAERLHKFLTPNYAEKLADVLYEIGKSFSVEKDFLPAVKWLERAKEILNTQSLEKLSREGVELRLAILQATVTAYLGMETPSALEKARKIVDYVESELGSTKLIVSLLRLEVLRRTPPEEFDDEAYSEVLRRMIWSFNSTDSGLKLITHHIQKLQKKSPGAACTVMDELINRLREAGENLDWMEMVVVQRMWMIQHAPLSLESFEAVRNVFSLLKRPFGPMACMATQGLMWRKLELCYHGGLYDLSEQWGHLALHPIFDQCGNQNRSKIERKLLMCALARNNMDAAVSVIQNISNKNWNDEPMTAYLAFKVAIRVKDRDLAERCLEAVSQTKEHIDYLGACIAESQKAEDIESAISGLKKLHDKYERKASPGGKIHLPALFRCSIRLLNCLLESPEYQDKKENIVNELCLEFESVLYSTMRKLVNEIWLLETFDAVKLAKYTRCLFQATLPLDDTLAMNLLDEACKKARELGASSTNNWPDEELEWMATVSFNHAIDYYGAREMERSRLWATKAIELAHYCHDEEGGGLGLERAMQNKFASMKFDRRPKPPRGEDVDLMEDIQPGGGG</sequence>
<keyword evidence="4" id="KW-0805">Transcription regulation</keyword>
<feature type="compositionally biased region" description="Basic and acidic residues" evidence="9">
    <location>
        <begin position="1392"/>
        <end position="1404"/>
    </location>
</feature>
<evidence type="ECO:0000313" key="12">
    <source>
        <dbReference type="Proteomes" id="UP001301769"/>
    </source>
</evidence>
<feature type="region of interest" description="Disordered" evidence="9">
    <location>
        <begin position="616"/>
        <end position="647"/>
    </location>
</feature>
<reference evidence="11" key="1">
    <citation type="journal article" date="2023" name="Mol. Phylogenet. Evol.">
        <title>Genome-scale phylogeny and comparative genomics of the fungal order Sordariales.</title>
        <authorList>
            <person name="Hensen N."/>
            <person name="Bonometti L."/>
            <person name="Westerberg I."/>
            <person name="Brannstrom I.O."/>
            <person name="Guillou S."/>
            <person name="Cros-Aarteil S."/>
            <person name="Calhoun S."/>
            <person name="Haridas S."/>
            <person name="Kuo A."/>
            <person name="Mondo S."/>
            <person name="Pangilinan J."/>
            <person name="Riley R."/>
            <person name="LaButti K."/>
            <person name="Andreopoulos B."/>
            <person name="Lipzen A."/>
            <person name="Chen C."/>
            <person name="Yan M."/>
            <person name="Daum C."/>
            <person name="Ng V."/>
            <person name="Clum A."/>
            <person name="Steindorff A."/>
            <person name="Ohm R.A."/>
            <person name="Martin F."/>
            <person name="Silar P."/>
            <person name="Natvig D.O."/>
            <person name="Lalanne C."/>
            <person name="Gautier V."/>
            <person name="Ament-Velasquez S.L."/>
            <person name="Kruys A."/>
            <person name="Hutchinson M.I."/>
            <person name="Powell A.J."/>
            <person name="Barry K."/>
            <person name="Miller A.N."/>
            <person name="Grigoriev I.V."/>
            <person name="Debuchy R."/>
            <person name="Gladieux P."/>
            <person name="Hiltunen Thoren M."/>
            <person name="Johannesson H."/>
        </authorList>
    </citation>
    <scope>NUCLEOTIDE SEQUENCE</scope>
    <source>
        <strain evidence="11">PSN293</strain>
    </source>
</reference>
<feature type="compositionally biased region" description="Low complexity" evidence="9">
    <location>
        <begin position="616"/>
        <end position="625"/>
    </location>
</feature>
<proteinExistence type="predicted"/>
<feature type="region of interest" description="Disordered" evidence="9">
    <location>
        <begin position="1392"/>
        <end position="1417"/>
    </location>
</feature>
<keyword evidence="7" id="KW-0539">Nucleus</keyword>
<accession>A0AAN7B505</accession>
<dbReference type="PROSITE" id="PS00463">
    <property type="entry name" value="ZN2_CY6_FUNGAL_1"/>
    <property type="match status" value="1"/>
</dbReference>
<evidence type="ECO:0000256" key="9">
    <source>
        <dbReference type="SAM" id="MobiDB-lite"/>
    </source>
</evidence>
<dbReference type="InterPro" id="IPR036864">
    <property type="entry name" value="Zn2-C6_fun-type_DNA-bd_sf"/>
</dbReference>
<dbReference type="SMART" id="SM00066">
    <property type="entry name" value="GAL4"/>
    <property type="match status" value="1"/>
</dbReference>
<feature type="compositionally biased region" description="Basic and acidic residues" evidence="9">
    <location>
        <begin position="73"/>
        <end position="84"/>
    </location>
</feature>
<dbReference type="GO" id="GO:0000981">
    <property type="term" value="F:DNA-binding transcription factor activity, RNA polymerase II-specific"/>
    <property type="evidence" value="ECO:0007669"/>
    <property type="project" value="InterPro"/>
</dbReference>
<feature type="compositionally biased region" description="Polar residues" evidence="9">
    <location>
        <begin position="100"/>
        <end position="113"/>
    </location>
</feature>
<evidence type="ECO:0000256" key="7">
    <source>
        <dbReference type="ARBA" id="ARBA00023242"/>
    </source>
</evidence>
<feature type="domain" description="Zn(2)-C6 fungal-type" evidence="10">
    <location>
        <begin position="44"/>
        <end position="73"/>
    </location>
</feature>
<name>A0AAN7B505_9PEZI</name>
<dbReference type="Proteomes" id="UP001301769">
    <property type="component" value="Unassembled WGS sequence"/>
</dbReference>
<dbReference type="GO" id="GO:0008270">
    <property type="term" value="F:zinc ion binding"/>
    <property type="evidence" value="ECO:0007669"/>
    <property type="project" value="InterPro"/>
</dbReference>
<evidence type="ECO:0000259" key="10">
    <source>
        <dbReference type="PROSITE" id="PS50048"/>
    </source>
</evidence>
<protein>
    <submittedName>
        <fullName evidence="11">Meiosis protein SPO22/ZIP4 like-domain-containing protein</fullName>
    </submittedName>
</protein>
<organism evidence="11 12">
    <name type="scientific">Rhypophila decipiens</name>
    <dbReference type="NCBI Taxonomy" id="261697"/>
    <lineage>
        <taxon>Eukaryota</taxon>
        <taxon>Fungi</taxon>
        <taxon>Dikarya</taxon>
        <taxon>Ascomycota</taxon>
        <taxon>Pezizomycotina</taxon>
        <taxon>Sordariomycetes</taxon>
        <taxon>Sordariomycetidae</taxon>
        <taxon>Sordariales</taxon>
        <taxon>Naviculisporaceae</taxon>
        <taxon>Rhypophila</taxon>
    </lineage>
</organism>
<dbReference type="Pfam" id="PF08631">
    <property type="entry name" value="SPO22"/>
    <property type="match status" value="1"/>
</dbReference>
<keyword evidence="2" id="KW-0479">Metal-binding</keyword>